<dbReference type="EMBL" id="JNBR01002136">
    <property type="protein sequence ID" value="OQR83558.1"/>
    <property type="molecule type" value="Genomic_DNA"/>
</dbReference>
<comment type="caution">
    <text evidence="1">The sequence shown here is derived from an EMBL/GenBank/DDBJ whole genome shotgun (WGS) entry which is preliminary data.</text>
</comment>
<reference evidence="1 2" key="1">
    <citation type="journal article" date="2014" name="Genome Biol. Evol.">
        <title>The secreted proteins of Achlya hypogyna and Thraustotheca clavata identify the ancestral oomycete secretome and reveal gene acquisitions by horizontal gene transfer.</title>
        <authorList>
            <person name="Misner I."/>
            <person name="Blouin N."/>
            <person name="Leonard G."/>
            <person name="Richards T.A."/>
            <person name="Lane C.E."/>
        </authorList>
    </citation>
    <scope>NUCLEOTIDE SEQUENCE [LARGE SCALE GENOMIC DNA]</scope>
    <source>
        <strain evidence="1 2">ATCC 48635</strain>
    </source>
</reference>
<name>A0A1V9YCY4_ACHHY</name>
<dbReference type="AlphaFoldDB" id="A0A1V9YCY4"/>
<dbReference type="Proteomes" id="UP000243579">
    <property type="component" value="Unassembled WGS sequence"/>
</dbReference>
<gene>
    <name evidence="1" type="ORF">ACHHYP_14566</name>
</gene>
<protein>
    <submittedName>
        <fullName evidence="1">Uncharacterized protein</fullName>
    </submittedName>
</protein>
<dbReference type="OrthoDB" id="76370at2759"/>
<sequence>MTEGNVVGDVHAKLLALFPAPAHSAWDLELIEHTHEALGKVVATTSDAESLLQEYLPPAPQTEDSLVLAFAMALVVADQHLAHEPITENLVKLVQRCQTDAASVPSLARRIGLVLLTGRRLATSSALRSSESPLLETDAIYHVLTSSFVENSPISCHVPVEAAVKDLVVTAAGMPATMAPRLLAVLDTATRNVVQGLYQVYPVFLHHQWPSSASFLPTFQSLLIEGADTGALAAALPPLRALTLSLTSACLKGNPGFDGASMGLDVASRLACVAGPDAEAPVMRQLALALASSVPPSQMSQLLQPLQATLDAVDAVMPLDVDCIRGKQLTQYLQLLPFLGANETFELALRGLPHNLVEVNLACHRSIRSLLLQRRPGSQFTEMAAVYLNRMLQSFPTVTPIEVLTTSLGYVLSLDDDAVNCFCALRLQETIRDAASNDAATLARLLFELLKVVSMHAMGFYMRIAEQVVYAQPSLANSLFDAISTACEASRRTILTEWYLKLRAQLGGVPSLL</sequence>
<accession>A0A1V9YCY4</accession>
<organism evidence="1 2">
    <name type="scientific">Achlya hypogyna</name>
    <name type="common">Oomycete</name>
    <name type="synonym">Protoachlya hypogyna</name>
    <dbReference type="NCBI Taxonomy" id="1202772"/>
    <lineage>
        <taxon>Eukaryota</taxon>
        <taxon>Sar</taxon>
        <taxon>Stramenopiles</taxon>
        <taxon>Oomycota</taxon>
        <taxon>Saprolegniomycetes</taxon>
        <taxon>Saprolegniales</taxon>
        <taxon>Achlyaceae</taxon>
        <taxon>Achlya</taxon>
    </lineage>
</organism>
<evidence type="ECO:0000313" key="1">
    <source>
        <dbReference type="EMBL" id="OQR83558.1"/>
    </source>
</evidence>
<proteinExistence type="predicted"/>
<evidence type="ECO:0000313" key="2">
    <source>
        <dbReference type="Proteomes" id="UP000243579"/>
    </source>
</evidence>
<keyword evidence="2" id="KW-1185">Reference proteome</keyword>